<gene>
    <name evidence="2" type="ORF">EDF87_104186</name>
</gene>
<accession>A0A4R7VJC8</accession>
<dbReference type="Gene3D" id="3.90.226.10">
    <property type="entry name" value="2-enoyl-CoA Hydratase, Chain A, domain 1"/>
    <property type="match status" value="1"/>
</dbReference>
<dbReference type="InterPro" id="IPR029045">
    <property type="entry name" value="ClpP/crotonase-like_dom_sf"/>
</dbReference>
<dbReference type="SUPFAM" id="SSF52096">
    <property type="entry name" value="ClpP/crotonase"/>
    <property type="match status" value="1"/>
</dbReference>
<evidence type="ECO:0000313" key="2">
    <source>
        <dbReference type="EMBL" id="TDV49540.1"/>
    </source>
</evidence>
<dbReference type="CDD" id="cd06558">
    <property type="entry name" value="crotonase-like"/>
    <property type="match status" value="1"/>
</dbReference>
<reference evidence="2 3" key="1">
    <citation type="submission" date="2019-03" db="EMBL/GenBank/DDBJ databases">
        <title>Genomic analyses of the natural microbiome of Caenorhabditis elegans.</title>
        <authorList>
            <person name="Samuel B."/>
        </authorList>
    </citation>
    <scope>NUCLEOTIDE SEQUENCE [LARGE SCALE GENOMIC DNA]</scope>
    <source>
        <strain evidence="2 3">BIGb0525</strain>
    </source>
</reference>
<dbReference type="InterPro" id="IPR051683">
    <property type="entry name" value="Enoyl-CoA_Hydratase/Isomerase"/>
</dbReference>
<dbReference type="EMBL" id="SOCQ01000004">
    <property type="protein sequence ID" value="TDV49540.1"/>
    <property type="molecule type" value="Genomic_DNA"/>
</dbReference>
<dbReference type="PANTHER" id="PTHR42964:SF1">
    <property type="entry name" value="POLYKETIDE BIOSYNTHESIS ENOYL-COA HYDRATASE PKSH-RELATED"/>
    <property type="match status" value="1"/>
</dbReference>
<proteinExistence type="inferred from homology"/>
<sequence length="259" mass="27900">MSTTQLLVQRRGPCATITLSNPAKRNAIATVTAGELVETLLMLDREEDIRAIVITGEGNCFSSGGDLDEFLSTVDAGGTQLWETGEPWQRLFSVIPTLSKPVIARVVGPAMAGACGLVAACDFAYCSEDAKFGSPEIKIGLFPLFILPALVSRLGERHALDLSLTGRTIDADEASRMGLVNRVTSTDEIDGLVEQLVKSFTALESATVRRGKHAFHKISSVGLTEGLELARGLRPAFMCSDELRRGIEKFFANKKEVKA</sequence>
<dbReference type="AlphaFoldDB" id="A0A4R7VJC8"/>
<dbReference type="Pfam" id="PF00378">
    <property type="entry name" value="ECH_1"/>
    <property type="match status" value="1"/>
</dbReference>
<comment type="caution">
    <text evidence="2">The sequence shown here is derived from an EMBL/GenBank/DDBJ whole genome shotgun (WGS) entry which is preliminary data.</text>
</comment>
<dbReference type="RefSeq" id="WP_122854838.1">
    <property type="nucleotide sequence ID" value="NZ_JBIUWL010000001.1"/>
</dbReference>
<name>A0A4R7VJC8_9PSED</name>
<dbReference type="GO" id="GO:0003824">
    <property type="term" value="F:catalytic activity"/>
    <property type="evidence" value="ECO:0007669"/>
    <property type="project" value="UniProtKB-ARBA"/>
</dbReference>
<dbReference type="PANTHER" id="PTHR42964">
    <property type="entry name" value="ENOYL-COA HYDRATASE"/>
    <property type="match status" value="1"/>
</dbReference>
<evidence type="ECO:0000313" key="3">
    <source>
        <dbReference type="Proteomes" id="UP000295804"/>
    </source>
</evidence>
<organism evidence="2 3">
    <name type="scientific">Pseudomonas helmanticensis</name>
    <dbReference type="NCBI Taxonomy" id="1471381"/>
    <lineage>
        <taxon>Bacteria</taxon>
        <taxon>Pseudomonadati</taxon>
        <taxon>Pseudomonadota</taxon>
        <taxon>Gammaproteobacteria</taxon>
        <taxon>Pseudomonadales</taxon>
        <taxon>Pseudomonadaceae</taxon>
        <taxon>Pseudomonas</taxon>
    </lineage>
</organism>
<evidence type="ECO:0000256" key="1">
    <source>
        <dbReference type="ARBA" id="ARBA00005254"/>
    </source>
</evidence>
<dbReference type="InterPro" id="IPR001753">
    <property type="entry name" value="Enoyl-CoA_hydra/iso"/>
</dbReference>
<comment type="similarity">
    <text evidence="1">Belongs to the enoyl-CoA hydratase/isomerase family.</text>
</comment>
<protein>
    <submittedName>
        <fullName evidence="2">Methylglutaconyl-CoA hydratase</fullName>
    </submittedName>
</protein>
<dbReference type="Proteomes" id="UP000295804">
    <property type="component" value="Unassembled WGS sequence"/>
</dbReference>